<dbReference type="InterPro" id="IPR008964">
    <property type="entry name" value="Invasin/intimin_cell_adhesion"/>
</dbReference>
<dbReference type="InterPro" id="IPR003343">
    <property type="entry name" value="Big_2"/>
</dbReference>
<dbReference type="SMART" id="SM00635">
    <property type="entry name" value="BID_2"/>
    <property type="match status" value="1"/>
</dbReference>
<sequence>MPDSGTDDGTGESGETTPPAANPATGIKMSQATASMKVGDTKQVTAVADPANADDAANVNQAVKYASSDDTIATVAADGTITALKEGTATITASSGSFTATVKVTIAAAA</sequence>
<dbReference type="STRING" id="1423783.FC50_GL000949"/>
<evidence type="ECO:0000313" key="4">
    <source>
        <dbReference type="Proteomes" id="UP000051922"/>
    </source>
</evidence>
<evidence type="ECO:0000259" key="2">
    <source>
        <dbReference type="SMART" id="SM00635"/>
    </source>
</evidence>
<dbReference type="RefSeq" id="WP_225350357.1">
    <property type="nucleotide sequence ID" value="NZ_AZFJ01000045.1"/>
</dbReference>
<evidence type="ECO:0000256" key="1">
    <source>
        <dbReference type="SAM" id="MobiDB-lite"/>
    </source>
</evidence>
<feature type="compositionally biased region" description="Acidic residues" evidence="1">
    <location>
        <begin position="1"/>
        <end position="10"/>
    </location>
</feature>
<dbReference type="PATRIC" id="fig|1423783.4.peg.982"/>
<evidence type="ECO:0000313" key="3">
    <source>
        <dbReference type="EMBL" id="KRL86427.1"/>
    </source>
</evidence>
<proteinExistence type="predicted"/>
<dbReference type="Pfam" id="PF02368">
    <property type="entry name" value="Big_2"/>
    <property type="match status" value="1"/>
</dbReference>
<reference evidence="3 4" key="1">
    <citation type="journal article" date="2015" name="Genome Announc.">
        <title>Expanding the biotechnology potential of lactobacilli through comparative genomics of 213 strains and associated genera.</title>
        <authorList>
            <person name="Sun Z."/>
            <person name="Harris H.M."/>
            <person name="McCann A."/>
            <person name="Guo C."/>
            <person name="Argimon S."/>
            <person name="Zhang W."/>
            <person name="Yang X."/>
            <person name="Jeffery I.B."/>
            <person name="Cooney J.C."/>
            <person name="Kagawa T.F."/>
            <person name="Liu W."/>
            <person name="Song Y."/>
            <person name="Salvetti E."/>
            <person name="Wrobel A."/>
            <person name="Rasinkangas P."/>
            <person name="Parkhill J."/>
            <person name="Rea M.C."/>
            <person name="O'Sullivan O."/>
            <person name="Ritari J."/>
            <person name="Douillard F.P."/>
            <person name="Paul Ross R."/>
            <person name="Yang R."/>
            <person name="Briner A.E."/>
            <person name="Felis G.E."/>
            <person name="de Vos W.M."/>
            <person name="Barrangou R."/>
            <person name="Klaenhammer T.R."/>
            <person name="Caufield P.W."/>
            <person name="Cui Y."/>
            <person name="Zhang H."/>
            <person name="O'Toole P.W."/>
        </authorList>
    </citation>
    <scope>NUCLEOTIDE SEQUENCE [LARGE SCALE GENOMIC DNA]</scope>
    <source>
        <strain evidence="3 4">DSM 15945</strain>
    </source>
</reference>
<comment type="caution">
    <text evidence="3">The sequence shown here is derived from an EMBL/GenBank/DDBJ whole genome shotgun (WGS) entry which is preliminary data.</text>
</comment>
<feature type="domain" description="BIG2" evidence="2">
    <location>
        <begin position="23"/>
        <end position="105"/>
    </location>
</feature>
<organism evidence="3 4">
    <name type="scientific">Lacticaseibacillus pantheris DSM 15945 = JCM 12539 = NBRC 106106</name>
    <dbReference type="NCBI Taxonomy" id="1423783"/>
    <lineage>
        <taxon>Bacteria</taxon>
        <taxon>Bacillati</taxon>
        <taxon>Bacillota</taxon>
        <taxon>Bacilli</taxon>
        <taxon>Lactobacillales</taxon>
        <taxon>Lactobacillaceae</taxon>
        <taxon>Lacticaseibacillus</taxon>
    </lineage>
</organism>
<gene>
    <name evidence="3" type="ORF">FC50_GL000949</name>
</gene>
<dbReference type="Gene3D" id="2.60.40.1080">
    <property type="match status" value="1"/>
</dbReference>
<accession>A0A0R1U9B4</accession>
<dbReference type="SUPFAM" id="SSF49373">
    <property type="entry name" value="Invasin/intimin cell-adhesion fragments"/>
    <property type="match status" value="1"/>
</dbReference>
<protein>
    <recommendedName>
        <fullName evidence="2">BIG2 domain-containing protein</fullName>
    </recommendedName>
</protein>
<keyword evidence="4" id="KW-1185">Reference proteome</keyword>
<name>A0A0R1U9B4_9LACO</name>
<dbReference type="AlphaFoldDB" id="A0A0R1U9B4"/>
<feature type="region of interest" description="Disordered" evidence="1">
    <location>
        <begin position="1"/>
        <end position="26"/>
    </location>
</feature>
<dbReference type="Proteomes" id="UP000051922">
    <property type="component" value="Unassembled WGS sequence"/>
</dbReference>
<dbReference type="EMBL" id="AZFJ01000045">
    <property type="protein sequence ID" value="KRL86427.1"/>
    <property type="molecule type" value="Genomic_DNA"/>
</dbReference>